<evidence type="ECO:0000313" key="2">
    <source>
        <dbReference type="Proteomes" id="UP000245999"/>
    </source>
</evidence>
<reference evidence="2" key="1">
    <citation type="submission" date="2018-04" db="EMBL/GenBank/DDBJ databases">
        <title>Complete genome of Antarctic heterotrophic bacterium Hymenobacter nivis.</title>
        <authorList>
            <person name="Terashima M."/>
        </authorList>
    </citation>
    <scope>NUCLEOTIDE SEQUENCE [LARGE SCALE GENOMIC DNA]</scope>
    <source>
        <strain evidence="2">NBRC 111535</strain>
    </source>
</reference>
<evidence type="ECO:0000313" key="1">
    <source>
        <dbReference type="EMBL" id="AWM34189.1"/>
    </source>
</evidence>
<dbReference type="EMBL" id="CP029145">
    <property type="protein sequence ID" value="AWM34189.1"/>
    <property type="molecule type" value="Genomic_DNA"/>
</dbReference>
<gene>
    <name evidence="1" type="ORF">DDQ68_16185</name>
</gene>
<dbReference type="KEGG" id="hnv:DDQ68_16185"/>
<dbReference type="RefSeq" id="WP_109657235.1">
    <property type="nucleotide sequence ID" value="NZ_CP029145.1"/>
</dbReference>
<dbReference type="AlphaFoldDB" id="A0A2Z3GJ59"/>
<sequence>MRQFILETIKAETPLAHLFNAYMKGLSTVEIFSTPRESMRLCRELFTAAPPASSRREANAEPPALSIVSQAQRYYELTVLSNALNALHGHVQGAADLLATFFTDYGGDLLAYATANRRHLLNEYGDGEEADWYHTGTGDPDAGEGWEVTDTTDPARLAEYSLHRELARFFPDPESHGEYIGTSGPEDFARYTASVANQTAYCIRKMFAAVAHVDIPLYRPDETGQMIPIPVIDQIERELNEDVANERLAGYFCAVLNAGQQLAVLHATMPPDDLRGYRVLRECLNSMLAVEMAAHPPF</sequence>
<dbReference type="Proteomes" id="UP000245999">
    <property type="component" value="Chromosome"/>
</dbReference>
<organism evidence="1 2">
    <name type="scientific">Hymenobacter nivis</name>
    <dbReference type="NCBI Taxonomy" id="1850093"/>
    <lineage>
        <taxon>Bacteria</taxon>
        <taxon>Pseudomonadati</taxon>
        <taxon>Bacteroidota</taxon>
        <taxon>Cytophagia</taxon>
        <taxon>Cytophagales</taxon>
        <taxon>Hymenobacteraceae</taxon>
        <taxon>Hymenobacter</taxon>
    </lineage>
</organism>
<proteinExistence type="predicted"/>
<accession>A0A2Z3GJ59</accession>
<keyword evidence="2" id="KW-1185">Reference proteome</keyword>
<dbReference type="OrthoDB" id="875162at2"/>
<protein>
    <submittedName>
        <fullName evidence="1">Uncharacterized protein</fullName>
    </submittedName>
</protein>
<name>A0A2Z3GJ59_9BACT</name>